<dbReference type="EMBL" id="OBQK01000012">
    <property type="protein sequence ID" value="SOC57346.1"/>
    <property type="molecule type" value="Genomic_DNA"/>
</dbReference>
<keyword evidence="2" id="KW-0808">Transferase</keyword>
<dbReference type="PANTHER" id="PTHR43685:SF11">
    <property type="entry name" value="GLYCOSYLTRANSFERASE TAGX-RELATED"/>
    <property type="match status" value="1"/>
</dbReference>
<protein>
    <submittedName>
        <fullName evidence="2">Glycosyl transferase family 2</fullName>
    </submittedName>
</protein>
<dbReference type="GO" id="GO:0016740">
    <property type="term" value="F:transferase activity"/>
    <property type="evidence" value="ECO:0007669"/>
    <property type="project" value="UniProtKB-KW"/>
</dbReference>
<evidence type="ECO:0000259" key="1">
    <source>
        <dbReference type="Pfam" id="PF00535"/>
    </source>
</evidence>
<dbReference type="RefSeq" id="WP_097188997.1">
    <property type="nucleotide sequence ID" value="NZ_OBQK01000012.1"/>
</dbReference>
<organism evidence="2 3">
    <name type="scientific">Ornithinimicrobium cerasi</name>
    <dbReference type="NCBI Taxonomy" id="2248773"/>
    <lineage>
        <taxon>Bacteria</taxon>
        <taxon>Bacillati</taxon>
        <taxon>Actinomycetota</taxon>
        <taxon>Actinomycetes</taxon>
        <taxon>Micrococcales</taxon>
        <taxon>Ornithinimicrobiaceae</taxon>
        <taxon>Ornithinimicrobium</taxon>
    </lineage>
</organism>
<evidence type="ECO:0000313" key="2">
    <source>
        <dbReference type="EMBL" id="SOC57346.1"/>
    </source>
</evidence>
<feature type="domain" description="Glycosyltransferase 2-like" evidence="1">
    <location>
        <begin position="233"/>
        <end position="393"/>
    </location>
</feature>
<dbReference type="CDD" id="cd00761">
    <property type="entry name" value="Glyco_tranf_GTA_type"/>
    <property type="match status" value="1"/>
</dbReference>
<dbReference type="Gene3D" id="3.90.550.10">
    <property type="entry name" value="Spore Coat Polysaccharide Biosynthesis Protein SpsA, Chain A"/>
    <property type="match status" value="1"/>
</dbReference>
<reference evidence="3" key="1">
    <citation type="submission" date="2017-08" db="EMBL/GenBank/DDBJ databases">
        <authorList>
            <person name="Varghese N."/>
            <person name="Submissions S."/>
        </authorList>
    </citation>
    <scope>NUCLEOTIDE SEQUENCE [LARGE SCALE GENOMIC DNA]</scope>
    <source>
        <strain evidence="3">USBA17B2</strain>
    </source>
</reference>
<gene>
    <name evidence="2" type="ORF">SAMN05421879_11235</name>
</gene>
<name>A0A285VVR5_9MICO</name>
<dbReference type="InterPro" id="IPR001173">
    <property type="entry name" value="Glyco_trans_2-like"/>
</dbReference>
<dbReference type="Proteomes" id="UP000219688">
    <property type="component" value="Unassembled WGS sequence"/>
</dbReference>
<keyword evidence="3" id="KW-1185">Reference proteome</keyword>
<dbReference type="InterPro" id="IPR050834">
    <property type="entry name" value="Glycosyltransf_2"/>
</dbReference>
<dbReference type="SUPFAM" id="SSF53448">
    <property type="entry name" value="Nucleotide-diphospho-sugar transferases"/>
    <property type="match status" value="1"/>
</dbReference>
<accession>A0A285VVR5</accession>
<proteinExistence type="predicted"/>
<evidence type="ECO:0000313" key="3">
    <source>
        <dbReference type="Proteomes" id="UP000219688"/>
    </source>
</evidence>
<sequence length="663" mass="71257">MTSAQVTTPEPPRAEPPRAELARAELARGRTADQLQAVALRSRHEAVLGALADAAGFPAEPRALVGRLLAGAPLPRRSLVPRRTLPFTLALATAWAGMAREDAERSAAVEVYRQVLAEHGPRGLRRLEQRHYLQAAFLAGRHDLVREGLGVLDGVSADVTAGLRADLANPHVAQDGRPVVGAAPEDHRRWVELLGSRFVERGLAAPQVDPSASPALDGLSLAPGRSVDGPLVTVVVPAWRPGPELLTSVRSVLAQSYGHLEVLLVDDASGPEHEAVLAACEALDPRVRLLRQPVNGGSYLARNAALALARGAFVTTQDADDWSHPERVAAQVTALDERPDAVASRSVAIRARPDLTRQWFGYRPERMNASSLLLRREVLDRVGPFDGIRKGADSEMTERLRLVGEVVDVVRPLAITRLAAGSLSRADFSWGWHHPDRVLFRSSYRDWHNRVADAAVPASLPLTREGRHPYVVPRGFVRGLPPAGSDPVPRTAYPLVLLADAADPVPTATGLTIDGLAATVDRLAVLGREDLTLARVEQPEHATELLGAAREGRVDLLTDADEVEAAVLLVLEPSLLALPALPLPRLRAREVVVAAVPPGPHESPRDLEAAGSTARALSGRAPRWCARDAAEQQVWRTEGWELPLLGEVLRQVLPGQAIVRGSG</sequence>
<dbReference type="AlphaFoldDB" id="A0A285VVR5"/>
<dbReference type="Pfam" id="PF00535">
    <property type="entry name" value="Glycos_transf_2"/>
    <property type="match status" value="1"/>
</dbReference>
<dbReference type="PANTHER" id="PTHR43685">
    <property type="entry name" value="GLYCOSYLTRANSFERASE"/>
    <property type="match status" value="1"/>
</dbReference>
<dbReference type="InterPro" id="IPR029044">
    <property type="entry name" value="Nucleotide-diphossugar_trans"/>
</dbReference>